<dbReference type="RefSeq" id="XP_022149027.1">
    <property type="nucleotide sequence ID" value="XM_022293335.1"/>
</dbReference>
<gene>
    <name evidence="6" type="primary">LOC111017546</name>
</gene>
<dbReference type="GO" id="GO:0008270">
    <property type="term" value="F:zinc ion binding"/>
    <property type="evidence" value="ECO:0007669"/>
    <property type="project" value="UniProtKB-KW"/>
</dbReference>
<organism evidence="5 6">
    <name type="scientific">Momordica charantia</name>
    <name type="common">Bitter gourd</name>
    <name type="synonym">Balsam pear</name>
    <dbReference type="NCBI Taxonomy" id="3673"/>
    <lineage>
        <taxon>Eukaryota</taxon>
        <taxon>Viridiplantae</taxon>
        <taxon>Streptophyta</taxon>
        <taxon>Embryophyta</taxon>
        <taxon>Tracheophyta</taxon>
        <taxon>Spermatophyta</taxon>
        <taxon>Magnoliopsida</taxon>
        <taxon>eudicotyledons</taxon>
        <taxon>Gunneridae</taxon>
        <taxon>Pentapetalae</taxon>
        <taxon>rosids</taxon>
        <taxon>fabids</taxon>
        <taxon>Cucurbitales</taxon>
        <taxon>Cucurbitaceae</taxon>
        <taxon>Momordiceae</taxon>
        <taxon>Momordica</taxon>
    </lineage>
</organism>
<dbReference type="OrthoDB" id="1939383at2759"/>
<dbReference type="AlphaFoldDB" id="A0A6J1D6P7"/>
<dbReference type="Proteomes" id="UP000504603">
    <property type="component" value="Unplaced"/>
</dbReference>
<keyword evidence="2" id="KW-0863">Zinc-finger</keyword>
<evidence type="ECO:0000256" key="3">
    <source>
        <dbReference type="ARBA" id="ARBA00022833"/>
    </source>
</evidence>
<dbReference type="InterPro" id="IPR007527">
    <property type="entry name" value="Znf_SWIM"/>
</dbReference>
<dbReference type="SMART" id="SM00575">
    <property type="entry name" value="ZnF_PMZ"/>
    <property type="match status" value="1"/>
</dbReference>
<keyword evidence="5" id="KW-1185">Reference proteome</keyword>
<dbReference type="KEGG" id="mcha:111017546"/>
<accession>A0A6J1D6P7</accession>
<evidence type="ECO:0000259" key="4">
    <source>
        <dbReference type="SMART" id="SM00575"/>
    </source>
</evidence>
<protein>
    <submittedName>
        <fullName evidence="6">Uncharacterized protein LOC111017546</fullName>
    </submittedName>
</protein>
<evidence type="ECO:0000313" key="6">
    <source>
        <dbReference type="RefSeq" id="XP_022149027.1"/>
    </source>
</evidence>
<dbReference type="Pfam" id="PF04434">
    <property type="entry name" value="SWIM"/>
    <property type="match status" value="1"/>
</dbReference>
<feature type="domain" description="Zinc finger PMZ-type" evidence="4">
    <location>
        <begin position="2"/>
        <end position="25"/>
    </location>
</feature>
<sequence length="118" mass="13730">MCKQFDYYEIPCSHAVAAAMFRNVNRYTFCSPKYSLETLITAYAEPIYPLEDEDDWVLPNHFVEFPIEPPKYIPRVGRWQTIRIPSAGEPHQVHKCSRCGLRGHNCKPCRQPLRTTDA</sequence>
<dbReference type="GeneID" id="111017546"/>
<dbReference type="InterPro" id="IPR006564">
    <property type="entry name" value="Znf_PMZ"/>
</dbReference>
<evidence type="ECO:0000313" key="5">
    <source>
        <dbReference type="Proteomes" id="UP000504603"/>
    </source>
</evidence>
<evidence type="ECO:0000256" key="1">
    <source>
        <dbReference type="ARBA" id="ARBA00022723"/>
    </source>
</evidence>
<evidence type="ECO:0000256" key="2">
    <source>
        <dbReference type="ARBA" id="ARBA00022771"/>
    </source>
</evidence>
<reference evidence="6" key="1">
    <citation type="submission" date="2025-08" db="UniProtKB">
        <authorList>
            <consortium name="RefSeq"/>
        </authorList>
    </citation>
    <scope>IDENTIFICATION</scope>
    <source>
        <strain evidence="6">OHB3-1</strain>
    </source>
</reference>
<proteinExistence type="predicted"/>
<keyword evidence="1" id="KW-0479">Metal-binding</keyword>
<keyword evidence="3" id="KW-0862">Zinc</keyword>
<name>A0A6J1D6P7_MOMCH</name>